<dbReference type="PANTHER" id="PTHR23501">
    <property type="entry name" value="MAJOR FACILITATOR SUPERFAMILY"/>
    <property type="match status" value="1"/>
</dbReference>
<dbReference type="FunFam" id="1.20.1250.20:FF:000196">
    <property type="entry name" value="MFS toxin efflux pump (AflT)"/>
    <property type="match status" value="1"/>
</dbReference>
<feature type="transmembrane region" description="Helical" evidence="7">
    <location>
        <begin position="139"/>
        <end position="164"/>
    </location>
</feature>
<dbReference type="Pfam" id="PF07690">
    <property type="entry name" value="MFS_1"/>
    <property type="match status" value="1"/>
</dbReference>
<dbReference type="Proteomes" id="UP001056384">
    <property type="component" value="Chromosome 3"/>
</dbReference>
<feature type="transmembrane region" description="Helical" evidence="7">
    <location>
        <begin position="196"/>
        <end position="218"/>
    </location>
</feature>
<feature type="transmembrane region" description="Helical" evidence="7">
    <location>
        <begin position="406"/>
        <end position="425"/>
    </location>
</feature>
<dbReference type="InterPro" id="IPR011701">
    <property type="entry name" value="MFS"/>
</dbReference>
<feature type="transmembrane region" description="Helical" evidence="7">
    <location>
        <begin position="539"/>
        <end position="560"/>
    </location>
</feature>
<keyword evidence="4 7" id="KW-1133">Transmembrane helix</keyword>
<dbReference type="PROSITE" id="PS50850">
    <property type="entry name" value="MFS"/>
    <property type="match status" value="1"/>
</dbReference>
<feature type="domain" description="Major facilitator superfamily (MFS) profile" evidence="8">
    <location>
        <begin position="74"/>
        <end position="562"/>
    </location>
</feature>
<organism evidence="9 10">
    <name type="scientific">Septoria linicola</name>
    <dbReference type="NCBI Taxonomy" id="215465"/>
    <lineage>
        <taxon>Eukaryota</taxon>
        <taxon>Fungi</taxon>
        <taxon>Dikarya</taxon>
        <taxon>Ascomycota</taxon>
        <taxon>Pezizomycotina</taxon>
        <taxon>Dothideomycetes</taxon>
        <taxon>Dothideomycetidae</taxon>
        <taxon>Mycosphaerellales</taxon>
        <taxon>Mycosphaerellaceae</taxon>
        <taxon>Septoria</taxon>
    </lineage>
</organism>
<evidence type="ECO:0000256" key="1">
    <source>
        <dbReference type="ARBA" id="ARBA00004141"/>
    </source>
</evidence>
<dbReference type="GO" id="GO:0022857">
    <property type="term" value="F:transmembrane transporter activity"/>
    <property type="evidence" value="ECO:0007669"/>
    <property type="project" value="InterPro"/>
</dbReference>
<dbReference type="CDD" id="cd17502">
    <property type="entry name" value="MFS_Azr1_MDR_like"/>
    <property type="match status" value="1"/>
</dbReference>
<evidence type="ECO:0000256" key="4">
    <source>
        <dbReference type="ARBA" id="ARBA00022989"/>
    </source>
</evidence>
<feature type="transmembrane region" description="Helical" evidence="7">
    <location>
        <begin position="72"/>
        <end position="97"/>
    </location>
</feature>
<comment type="subcellular location">
    <subcellularLocation>
        <location evidence="1">Membrane</location>
        <topology evidence="1">Multi-pass membrane protein</topology>
    </subcellularLocation>
</comment>
<feature type="transmembrane region" description="Helical" evidence="7">
    <location>
        <begin position="337"/>
        <end position="358"/>
    </location>
</feature>
<keyword evidence="5 7" id="KW-0472">Membrane</keyword>
<sequence length="585" mass="62314">MTSTGSEDKALVHQTHQQNGKSENKITITRQVSVRDSSRLRSDATALPALPEPPPSSSLVSKQKWQKIARTVTILLAVNLAIFLACLDLTIVATAIPKITDEFHSLSEAGWYGSAYFITIAAFQATWGKLYKYFPMKWVFVAAMGLFEVGSLVCGVAPSSAILIFGRSVAGIGGAGIASGCYTILAFAVEPELVPVATGCLGAVYAVASVLGPLLGGIFTDHVTWRWCFYINLPLGGVSALIIIFTFEPPASADPQPASAREKLLQLDPLGSALIVCCMTSLLLALQWAGLTKAWSSGKVIGTLVTFGGVLLLFVANEYKMGERALLVPRLLKQKTFTLASAYMLFNSAAFFILIYYLPYYFQSVHGLSASQSGVRNLPFVLSVSIFSILSGASVTITGHYTSNQLLGSVLIIVAAGLIWTLDVGSGAGKWIGFQVLAGIGTGFSFQLPVVVSQRTAVTEEVSTVSAICLFFQCMAGGIFISASQSVFANGLIGAVKENVPGLPPQLVLAAGATNIRRYFAENQVEGIVRSYMTGLKNAFAFSIALAGVGLLIAVLNLTWDNRNLKQGMPSREVENEVVEETKDG</sequence>
<dbReference type="AlphaFoldDB" id="A0A9Q9ALU2"/>
<accession>A0A9Q9ALU2</accession>
<evidence type="ECO:0000256" key="3">
    <source>
        <dbReference type="ARBA" id="ARBA00022692"/>
    </source>
</evidence>
<reference evidence="9" key="1">
    <citation type="submission" date="2022-06" db="EMBL/GenBank/DDBJ databases">
        <title>Complete genome sequences of two strains of the flax pathogen Septoria linicola.</title>
        <authorList>
            <person name="Lapalu N."/>
            <person name="Simon A."/>
            <person name="Demenou B."/>
            <person name="Paumier D."/>
            <person name="Guillot M.-P."/>
            <person name="Gout L."/>
            <person name="Valade R."/>
        </authorList>
    </citation>
    <scope>NUCLEOTIDE SEQUENCE</scope>
    <source>
        <strain evidence="9">SE15195</strain>
    </source>
</reference>
<evidence type="ECO:0000256" key="2">
    <source>
        <dbReference type="ARBA" id="ARBA00022448"/>
    </source>
</evidence>
<evidence type="ECO:0000256" key="5">
    <source>
        <dbReference type="ARBA" id="ARBA00023136"/>
    </source>
</evidence>
<evidence type="ECO:0000256" key="6">
    <source>
        <dbReference type="SAM" id="MobiDB-lite"/>
    </source>
</evidence>
<feature type="compositionally biased region" description="Polar residues" evidence="6">
    <location>
        <begin position="14"/>
        <end position="29"/>
    </location>
</feature>
<name>A0A9Q9ALU2_9PEZI</name>
<keyword evidence="2" id="KW-0813">Transport</keyword>
<dbReference type="EMBL" id="CP099420">
    <property type="protein sequence ID" value="USW51350.1"/>
    <property type="molecule type" value="Genomic_DNA"/>
</dbReference>
<feature type="transmembrane region" description="Helical" evidence="7">
    <location>
        <begin position="109"/>
        <end position="127"/>
    </location>
</feature>
<dbReference type="PANTHER" id="PTHR23501:SF177">
    <property type="entry name" value="MAJOR FACILITATOR SUPERFAMILY (MFS) PROFILE DOMAIN-CONTAINING PROTEIN-RELATED"/>
    <property type="match status" value="1"/>
</dbReference>
<dbReference type="InterPro" id="IPR020846">
    <property type="entry name" value="MFS_dom"/>
</dbReference>
<feature type="transmembrane region" description="Helical" evidence="7">
    <location>
        <begin position="170"/>
        <end position="189"/>
    </location>
</feature>
<dbReference type="SUPFAM" id="SSF103473">
    <property type="entry name" value="MFS general substrate transporter"/>
    <property type="match status" value="1"/>
</dbReference>
<dbReference type="FunFam" id="1.20.1720.10:FF:000012">
    <property type="entry name" value="MFS toxin efflux pump (AflT)"/>
    <property type="match status" value="1"/>
</dbReference>
<feature type="transmembrane region" description="Helical" evidence="7">
    <location>
        <begin position="224"/>
        <end position="247"/>
    </location>
</feature>
<feature type="transmembrane region" description="Helical" evidence="7">
    <location>
        <begin position="267"/>
        <end position="289"/>
    </location>
</feature>
<feature type="transmembrane region" description="Helical" evidence="7">
    <location>
        <begin position="431"/>
        <end position="452"/>
    </location>
</feature>
<protein>
    <submittedName>
        <fullName evidence="9">Major facilitator superfamily, MFS transporter superfamily</fullName>
    </submittedName>
</protein>
<keyword evidence="3 7" id="KW-0812">Transmembrane</keyword>
<feature type="transmembrane region" description="Helical" evidence="7">
    <location>
        <begin position="295"/>
        <end position="316"/>
    </location>
</feature>
<feature type="region of interest" description="Disordered" evidence="6">
    <location>
        <begin position="1"/>
        <end position="39"/>
    </location>
</feature>
<evidence type="ECO:0000313" key="9">
    <source>
        <dbReference type="EMBL" id="USW51350.1"/>
    </source>
</evidence>
<gene>
    <name evidence="9" type="ORF">Slin15195_G046690</name>
</gene>
<feature type="compositionally biased region" description="Basic and acidic residues" evidence="6">
    <location>
        <begin position="1"/>
        <end position="11"/>
    </location>
</feature>
<evidence type="ECO:0000259" key="8">
    <source>
        <dbReference type="PROSITE" id="PS50850"/>
    </source>
</evidence>
<evidence type="ECO:0000256" key="7">
    <source>
        <dbReference type="SAM" id="Phobius"/>
    </source>
</evidence>
<evidence type="ECO:0000313" key="10">
    <source>
        <dbReference type="Proteomes" id="UP001056384"/>
    </source>
</evidence>
<dbReference type="Gene3D" id="1.20.1250.20">
    <property type="entry name" value="MFS general substrate transporter like domains"/>
    <property type="match status" value="1"/>
</dbReference>
<feature type="transmembrane region" description="Helical" evidence="7">
    <location>
        <begin position="378"/>
        <end position="399"/>
    </location>
</feature>
<proteinExistence type="predicted"/>
<dbReference type="InterPro" id="IPR036259">
    <property type="entry name" value="MFS_trans_sf"/>
</dbReference>
<keyword evidence="10" id="KW-1185">Reference proteome</keyword>
<feature type="transmembrane region" description="Helical" evidence="7">
    <location>
        <begin position="464"/>
        <end position="483"/>
    </location>
</feature>
<dbReference type="GO" id="GO:0005886">
    <property type="term" value="C:plasma membrane"/>
    <property type="evidence" value="ECO:0007669"/>
    <property type="project" value="TreeGrafter"/>
</dbReference>